<evidence type="ECO:0000256" key="8">
    <source>
        <dbReference type="ARBA" id="ARBA00022833"/>
    </source>
</evidence>
<dbReference type="SUPFAM" id="SSF56281">
    <property type="entry name" value="Metallo-hydrolase/oxidoreductase"/>
    <property type="match status" value="1"/>
</dbReference>
<dbReference type="OrthoDB" id="10249535at2759"/>
<evidence type="ECO:0000256" key="4">
    <source>
        <dbReference type="ARBA" id="ARBA00007093"/>
    </source>
</evidence>
<evidence type="ECO:0000256" key="3">
    <source>
        <dbReference type="ARBA" id="ARBA00004496"/>
    </source>
</evidence>
<evidence type="ECO:0000256" key="2">
    <source>
        <dbReference type="ARBA" id="ARBA00004123"/>
    </source>
</evidence>
<dbReference type="InterPro" id="IPR001279">
    <property type="entry name" value="Metallo-B-lactamas"/>
</dbReference>
<comment type="cofactor">
    <cofactor evidence="1">
        <name>Zn(2+)</name>
        <dbReference type="ChEBI" id="CHEBI:29105"/>
    </cofactor>
</comment>
<evidence type="ECO:0000256" key="10">
    <source>
        <dbReference type="SAM" id="MobiDB-lite"/>
    </source>
</evidence>
<dbReference type="Pfam" id="PF07521">
    <property type="entry name" value="RMMBL"/>
    <property type="match status" value="1"/>
</dbReference>
<dbReference type="GO" id="GO:0005634">
    <property type="term" value="C:nucleus"/>
    <property type="evidence" value="ECO:0007669"/>
    <property type="project" value="UniProtKB-SubCell"/>
</dbReference>
<dbReference type="AlphaFoldDB" id="A0A0V0Q7J8"/>
<keyword evidence="14" id="KW-1185">Reference proteome</keyword>
<evidence type="ECO:0000259" key="12">
    <source>
        <dbReference type="SMART" id="SM01027"/>
    </source>
</evidence>
<dbReference type="InParanoid" id="A0A0V0Q7J8"/>
<evidence type="ECO:0000256" key="1">
    <source>
        <dbReference type="ARBA" id="ARBA00001947"/>
    </source>
</evidence>
<dbReference type="OMA" id="DCGAHCG"/>
<dbReference type="PANTHER" id="PTHR11203:SF37">
    <property type="entry name" value="INTEGRATOR COMPLEX SUBUNIT 11"/>
    <property type="match status" value="1"/>
</dbReference>
<dbReference type="GO" id="GO:0004521">
    <property type="term" value="F:RNA endonuclease activity"/>
    <property type="evidence" value="ECO:0007669"/>
    <property type="project" value="TreeGrafter"/>
</dbReference>
<dbReference type="Pfam" id="PF16661">
    <property type="entry name" value="Lactamase_B_6"/>
    <property type="match status" value="1"/>
</dbReference>
<feature type="domain" description="Metallo-beta-lactamase" evidence="11">
    <location>
        <begin position="17"/>
        <end position="285"/>
    </location>
</feature>
<name>A0A0V0Q7J8_PSEPJ</name>
<feature type="domain" description="Beta-Casp" evidence="12">
    <location>
        <begin position="305"/>
        <end position="423"/>
    </location>
</feature>
<dbReference type="Gene3D" id="3.40.50.10890">
    <property type="match status" value="1"/>
</dbReference>
<comment type="similarity">
    <text evidence="4">Belongs to the metallo-beta-lactamase superfamily. RNA-metabolizing metallo-beta-lactamase-like family. INTS11 subfamily.</text>
</comment>
<gene>
    <name evidence="13" type="ORF">PPERSA_09079</name>
</gene>
<feature type="compositionally biased region" description="Basic and acidic residues" evidence="10">
    <location>
        <begin position="134"/>
        <end position="146"/>
    </location>
</feature>
<keyword evidence="9" id="KW-0539">Nucleus</keyword>
<accession>A0A0V0Q7J8</accession>
<dbReference type="FunFam" id="3.40.50.10890:FF:000002">
    <property type="entry name" value="Integrator complex subunit 11"/>
    <property type="match status" value="1"/>
</dbReference>
<evidence type="ECO:0000256" key="7">
    <source>
        <dbReference type="ARBA" id="ARBA00022801"/>
    </source>
</evidence>
<evidence type="ECO:0000313" key="14">
    <source>
        <dbReference type="Proteomes" id="UP000054937"/>
    </source>
</evidence>
<dbReference type="GO" id="GO:0016180">
    <property type="term" value="P:snRNA processing"/>
    <property type="evidence" value="ECO:0007669"/>
    <property type="project" value="TreeGrafter"/>
</dbReference>
<dbReference type="FunCoup" id="A0A0V0Q7J8">
    <property type="interactions" value="190"/>
</dbReference>
<evidence type="ECO:0000259" key="11">
    <source>
        <dbReference type="SMART" id="SM00849"/>
    </source>
</evidence>
<sequence length="731" mass="85484">MSSNVIIYPLGAGQDVGRSCIIVKIFDKTIMLDTGLHMGKQDKQKYPDFEKLVPENEKETVKQQQKEKQKDIYNKYVDLVLISHFHLDHCGALPHFTEIHGYSGPIYMTTPTKALLPYMLEDCRKVLSEQNKDKHKKYLDEKERKKLEKHRMNQLKPEEERKINENSEDEDEQDINLFEKVFDQEDVKRCFKKTSTIQLHETVEVDGIKIKAYYAGHVLGACMFLIEYKQTTVLYTGDYNSNADRHLGAAYIDKVFPDVMITETTYATTIRDSKRERERNFLQQVQETIDKGGKVLIPVFALGRAQELCILLETYWNRVKNRVPIYFSAGLIEKANFYYKLFVNWTNENIKANYLTENMFNFKNITSFDKSLMRANTPMVLFATPGMLHGGTSVTVFKEWCHEPKNTLIIPGYCVPGTLGNKLLSGNKNINMDGKKLDIQMTIKNMSFSAHADAKGILGLIRHCEPKNVVFVHGEKGKMEILKKNVEQQFNIPVFMPANFETAKIKIEKGPLEELYTNQEVPKDRFISGTLTKKLKLDKMKKHSETQQKLNILDQLDISNNQNKNKMEIEEEQNQDQNGYFNEKSHLYNYYYHFEPNENFSQEPQQIETVQLAKLNYMIPIKKDILLQNLKINDDINWNENVVNHLKQIYIRLINKHQETKNQAEQYEKLPKLHIFANKYLLVEVQDNIIEETSKILDLKQKQEQNEIIKKQIKIIYVIIQKYIQKNQSEQ</sequence>
<dbReference type="InterPro" id="IPR050698">
    <property type="entry name" value="MBL"/>
</dbReference>
<dbReference type="SMART" id="SM00849">
    <property type="entry name" value="Lactamase_B"/>
    <property type="match status" value="1"/>
</dbReference>
<evidence type="ECO:0000313" key="13">
    <source>
        <dbReference type="EMBL" id="KRW98139.1"/>
    </source>
</evidence>
<dbReference type="GO" id="GO:0005737">
    <property type="term" value="C:cytoplasm"/>
    <property type="evidence" value="ECO:0007669"/>
    <property type="project" value="UniProtKB-SubCell"/>
</dbReference>
<comment type="subcellular location">
    <subcellularLocation>
        <location evidence="3">Cytoplasm</location>
    </subcellularLocation>
    <subcellularLocation>
        <location evidence="2">Nucleus</location>
    </subcellularLocation>
</comment>
<reference evidence="13 14" key="1">
    <citation type="journal article" date="2015" name="Sci. Rep.">
        <title>Genome of the facultative scuticociliatosis pathogen Pseudocohnilembus persalinus provides insight into its virulence through horizontal gene transfer.</title>
        <authorList>
            <person name="Xiong J."/>
            <person name="Wang G."/>
            <person name="Cheng J."/>
            <person name="Tian M."/>
            <person name="Pan X."/>
            <person name="Warren A."/>
            <person name="Jiang C."/>
            <person name="Yuan D."/>
            <person name="Miao W."/>
        </authorList>
    </citation>
    <scope>NUCLEOTIDE SEQUENCE [LARGE SCALE GENOMIC DNA]</scope>
    <source>
        <strain evidence="13">36N120E</strain>
    </source>
</reference>
<evidence type="ECO:0000256" key="6">
    <source>
        <dbReference type="ARBA" id="ARBA00022723"/>
    </source>
</evidence>
<dbReference type="GO" id="GO:0016787">
    <property type="term" value="F:hydrolase activity"/>
    <property type="evidence" value="ECO:0007669"/>
    <property type="project" value="UniProtKB-KW"/>
</dbReference>
<dbReference type="Pfam" id="PF10996">
    <property type="entry name" value="Beta-Casp"/>
    <property type="match status" value="1"/>
</dbReference>
<protein>
    <recommendedName>
        <fullName evidence="15">Beta-lactamase-like protein</fullName>
    </recommendedName>
</protein>
<dbReference type="InterPro" id="IPR022712">
    <property type="entry name" value="Beta_Casp"/>
</dbReference>
<dbReference type="Proteomes" id="UP000054937">
    <property type="component" value="Unassembled WGS sequence"/>
</dbReference>
<keyword evidence="5" id="KW-0963">Cytoplasm</keyword>
<evidence type="ECO:0008006" key="15">
    <source>
        <dbReference type="Google" id="ProtNLM"/>
    </source>
</evidence>
<dbReference type="InterPro" id="IPR011108">
    <property type="entry name" value="RMMBL"/>
</dbReference>
<comment type="caution">
    <text evidence="13">The sequence shown here is derived from an EMBL/GenBank/DDBJ whole genome shotgun (WGS) entry which is preliminary data.</text>
</comment>
<dbReference type="Gene3D" id="3.60.15.10">
    <property type="entry name" value="Ribonuclease Z/Hydroxyacylglutathione hydrolase-like"/>
    <property type="match status" value="1"/>
</dbReference>
<organism evidence="13 14">
    <name type="scientific">Pseudocohnilembus persalinus</name>
    <name type="common">Ciliate</name>
    <dbReference type="NCBI Taxonomy" id="266149"/>
    <lineage>
        <taxon>Eukaryota</taxon>
        <taxon>Sar</taxon>
        <taxon>Alveolata</taxon>
        <taxon>Ciliophora</taxon>
        <taxon>Intramacronucleata</taxon>
        <taxon>Oligohymenophorea</taxon>
        <taxon>Scuticociliatia</taxon>
        <taxon>Philasterida</taxon>
        <taxon>Pseudocohnilembidae</taxon>
        <taxon>Pseudocohnilembus</taxon>
    </lineage>
</organism>
<evidence type="ECO:0000256" key="9">
    <source>
        <dbReference type="ARBA" id="ARBA00023242"/>
    </source>
</evidence>
<keyword evidence="8" id="KW-0862">Zinc</keyword>
<dbReference type="PANTHER" id="PTHR11203">
    <property type="entry name" value="CLEAVAGE AND POLYADENYLATION SPECIFICITY FACTOR FAMILY MEMBER"/>
    <property type="match status" value="1"/>
</dbReference>
<keyword evidence="6" id="KW-0479">Metal-binding</keyword>
<dbReference type="InterPro" id="IPR036866">
    <property type="entry name" value="RibonucZ/Hydroxyglut_hydro"/>
</dbReference>
<dbReference type="EMBL" id="LDAU01000268">
    <property type="protein sequence ID" value="KRW98139.1"/>
    <property type="molecule type" value="Genomic_DNA"/>
</dbReference>
<evidence type="ECO:0000256" key="5">
    <source>
        <dbReference type="ARBA" id="ARBA00022490"/>
    </source>
</evidence>
<feature type="compositionally biased region" description="Basic and acidic residues" evidence="10">
    <location>
        <begin position="156"/>
        <end position="165"/>
    </location>
</feature>
<dbReference type="GO" id="GO:0046872">
    <property type="term" value="F:metal ion binding"/>
    <property type="evidence" value="ECO:0007669"/>
    <property type="project" value="UniProtKB-KW"/>
</dbReference>
<keyword evidence="7" id="KW-0378">Hydrolase</keyword>
<dbReference type="SMART" id="SM01027">
    <property type="entry name" value="Beta-Casp"/>
    <property type="match status" value="1"/>
</dbReference>
<proteinExistence type="inferred from homology"/>
<feature type="region of interest" description="Disordered" evidence="10">
    <location>
        <begin position="134"/>
        <end position="170"/>
    </location>
</feature>